<evidence type="ECO:0000256" key="3">
    <source>
        <dbReference type="ARBA" id="ARBA00023242"/>
    </source>
</evidence>
<dbReference type="STRING" id="157652.A0A371FR80"/>
<dbReference type="PANTHER" id="PTHR23196:SF32">
    <property type="entry name" value="BRCT DOMAIN-CONTAINING DNA REPAIR PROTEIN"/>
    <property type="match status" value="1"/>
</dbReference>
<proteinExistence type="predicted"/>
<dbReference type="SMART" id="SM00292">
    <property type="entry name" value="BRCT"/>
    <property type="match status" value="1"/>
</dbReference>
<dbReference type="Proteomes" id="UP000257109">
    <property type="component" value="Unassembled WGS sequence"/>
</dbReference>
<evidence type="ECO:0000256" key="2">
    <source>
        <dbReference type="ARBA" id="ARBA00022763"/>
    </source>
</evidence>
<reference evidence="6" key="1">
    <citation type="submission" date="2018-05" db="EMBL/GenBank/DDBJ databases">
        <title>Draft genome of Mucuna pruriens seed.</title>
        <authorList>
            <person name="Nnadi N.E."/>
            <person name="Vos R."/>
            <person name="Hasami M.H."/>
            <person name="Devisetty U.K."/>
            <person name="Aguiy J.C."/>
        </authorList>
    </citation>
    <scope>NUCLEOTIDE SEQUENCE [LARGE SCALE GENOMIC DNA]</scope>
    <source>
        <strain evidence="6">JCA_2017</strain>
    </source>
</reference>
<dbReference type="InterPro" id="IPR001357">
    <property type="entry name" value="BRCT_dom"/>
</dbReference>
<keyword evidence="3" id="KW-0539">Nucleus</keyword>
<comment type="caution">
    <text evidence="6">The sequence shown here is derived from an EMBL/GenBank/DDBJ whole genome shotgun (WGS) entry which is preliminary data.</text>
</comment>
<evidence type="ECO:0000313" key="7">
    <source>
        <dbReference type="Proteomes" id="UP000257109"/>
    </source>
</evidence>
<accession>A0A371FR80</accession>
<sequence>MLEGDKGALVDADSFNDSNHLYLPATLNHIHSPEPGDSTQAALGFVDQYLSSNDVDLFQGIHCRKTTRDKSSHVLSASGPLNLAKKIKARTQNEEKEPFEWVDSCQNDNKAGTFGKKIEASSNFGRFKQRYTRRRHKKGGHLQSQGNCSTSNICDEKLGQGSRIATENNNSLKELDVQSSAVRENIDVYSSVIHTEDMSDIGLDTQIAAEAMDALAFMPLSGCHFNDTHQPENALDGSLSDLIENEVHLKNSSYNQNPGLHSMTMKSNKKNASSSRFSKITSSSSFKHADKQESNPVSGKMKKMMKSKSTSEGQFEKNTSSPICNVSLEEVCSLGDYMSFQSATEEPKNLNNESRQTRNKDQPSHHTERNNNVKDKGIIRHKRKGNGLVVDSVKLGVRTKRLNTNSCAVARKSGLNHQAQVSPQLPAISSFSRTDSWVYPKRPRGKRKGANVGINLDSPTVLCIDGKENNVFSTRSLEDQGDVDKSCFSHSRPLCNASCVDDGRYLLQGNFVQPGSAAGAMKVENLHGTHSLLLAHVETSSVAQSRSEIPAKVAASKGIKVLNINHTYTEHHKMPCDKTLPKTSLLKELIRLGVPESTSDMMWKDLRHRRDMTVVRVLFSQHLDDSIIKQQKKILARLNISVASSSTEATHFIADKFTRTKNMLETMALGKLVVTPLWLESCGQANCFIDEKKYIMRDMKKEKEIGFSMPVSLARARQKPLLKDKKVYITPHIKPDKEVIANLVTAVHGQVVDENQVCADKNDNILDDLLILSCEDDYAICHHFLKRVMIHCIFVFHNSYGLRKFIGTAVYSSELVLNGIVIQKLELERHQLFMNQVTRNNPSTSNRFEKVYRRRSGLFLDRS</sequence>
<keyword evidence="7" id="KW-1185">Reference proteome</keyword>
<dbReference type="OrthoDB" id="342264at2759"/>
<feature type="domain" description="BRCT" evidence="5">
    <location>
        <begin position="636"/>
        <end position="696"/>
    </location>
</feature>
<feature type="compositionally biased region" description="Polar residues" evidence="4">
    <location>
        <begin position="252"/>
        <end position="272"/>
    </location>
</feature>
<dbReference type="GO" id="GO:0006974">
    <property type="term" value="P:DNA damage response"/>
    <property type="evidence" value="ECO:0007669"/>
    <property type="project" value="UniProtKB-KW"/>
</dbReference>
<dbReference type="Pfam" id="PF16589">
    <property type="entry name" value="BRCT_2"/>
    <property type="match status" value="1"/>
</dbReference>
<dbReference type="InterPro" id="IPR051579">
    <property type="entry name" value="DDR_Transcriptional_Reg"/>
</dbReference>
<dbReference type="PANTHER" id="PTHR23196">
    <property type="entry name" value="PAX TRANSCRIPTION ACTIVATION DOMAIN INTERACTING PROTEIN"/>
    <property type="match status" value="1"/>
</dbReference>
<dbReference type="SUPFAM" id="SSF52113">
    <property type="entry name" value="BRCT domain"/>
    <property type="match status" value="1"/>
</dbReference>
<feature type="compositionally biased region" description="Basic and acidic residues" evidence="4">
    <location>
        <begin position="355"/>
        <end position="378"/>
    </location>
</feature>
<dbReference type="CDD" id="cd18432">
    <property type="entry name" value="BRCT_PAXIP1_rpt6_like"/>
    <property type="match status" value="1"/>
</dbReference>
<feature type="compositionally biased region" description="Polar residues" evidence="4">
    <location>
        <begin position="310"/>
        <end position="319"/>
    </location>
</feature>
<organism evidence="6 7">
    <name type="scientific">Mucuna pruriens</name>
    <name type="common">Velvet bean</name>
    <name type="synonym">Dolichos pruriens</name>
    <dbReference type="NCBI Taxonomy" id="157652"/>
    <lineage>
        <taxon>Eukaryota</taxon>
        <taxon>Viridiplantae</taxon>
        <taxon>Streptophyta</taxon>
        <taxon>Embryophyta</taxon>
        <taxon>Tracheophyta</taxon>
        <taxon>Spermatophyta</taxon>
        <taxon>Magnoliopsida</taxon>
        <taxon>eudicotyledons</taxon>
        <taxon>Gunneridae</taxon>
        <taxon>Pentapetalae</taxon>
        <taxon>rosids</taxon>
        <taxon>fabids</taxon>
        <taxon>Fabales</taxon>
        <taxon>Fabaceae</taxon>
        <taxon>Papilionoideae</taxon>
        <taxon>50 kb inversion clade</taxon>
        <taxon>NPAAA clade</taxon>
        <taxon>indigoferoid/millettioid clade</taxon>
        <taxon>Phaseoleae</taxon>
        <taxon>Mucuna</taxon>
    </lineage>
</organism>
<dbReference type="Gene3D" id="3.40.50.10190">
    <property type="entry name" value="BRCT domain"/>
    <property type="match status" value="2"/>
</dbReference>
<feature type="region of interest" description="Disordered" evidence="4">
    <location>
        <begin position="344"/>
        <end position="385"/>
    </location>
</feature>
<dbReference type="EMBL" id="QJKJ01008138">
    <property type="protein sequence ID" value="RDX80690.1"/>
    <property type="molecule type" value="Genomic_DNA"/>
</dbReference>
<gene>
    <name evidence="6" type="primary">PAXIP1</name>
    <name evidence="6" type="ORF">CR513_38732</name>
</gene>
<dbReference type="AlphaFoldDB" id="A0A371FR80"/>
<evidence type="ECO:0000313" key="6">
    <source>
        <dbReference type="EMBL" id="RDX80690.1"/>
    </source>
</evidence>
<feature type="compositionally biased region" description="Polar residues" evidence="4">
    <location>
        <begin position="344"/>
        <end position="354"/>
    </location>
</feature>
<dbReference type="PROSITE" id="PS50172">
    <property type="entry name" value="BRCT"/>
    <property type="match status" value="1"/>
</dbReference>
<dbReference type="Pfam" id="PF16770">
    <property type="entry name" value="RTT107_BRCT_5"/>
    <property type="match status" value="1"/>
</dbReference>
<dbReference type="GO" id="GO:0005634">
    <property type="term" value="C:nucleus"/>
    <property type="evidence" value="ECO:0007669"/>
    <property type="project" value="UniProtKB-SubCell"/>
</dbReference>
<comment type="subcellular location">
    <subcellularLocation>
        <location evidence="1">Nucleus</location>
    </subcellularLocation>
</comment>
<dbReference type="InterPro" id="IPR036420">
    <property type="entry name" value="BRCT_dom_sf"/>
</dbReference>
<dbReference type="CDD" id="cd17744">
    <property type="entry name" value="BRCT_MDC1_rpt1"/>
    <property type="match status" value="1"/>
</dbReference>
<name>A0A371FR80_MUCPR</name>
<evidence type="ECO:0000256" key="1">
    <source>
        <dbReference type="ARBA" id="ARBA00004123"/>
    </source>
</evidence>
<evidence type="ECO:0000259" key="5">
    <source>
        <dbReference type="PROSITE" id="PS50172"/>
    </source>
</evidence>
<feature type="compositionally biased region" description="Low complexity" evidence="4">
    <location>
        <begin position="273"/>
        <end position="285"/>
    </location>
</feature>
<feature type="region of interest" description="Disordered" evidence="4">
    <location>
        <begin position="252"/>
        <end position="319"/>
    </location>
</feature>
<keyword evidence="2" id="KW-0227">DNA damage</keyword>
<protein>
    <submittedName>
        <fullName evidence="6">PAX-interacting protein 1</fullName>
    </submittedName>
</protein>
<feature type="non-terminal residue" evidence="6">
    <location>
        <position position="1"/>
    </location>
</feature>
<evidence type="ECO:0000256" key="4">
    <source>
        <dbReference type="SAM" id="MobiDB-lite"/>
    </source>
</evidence>